<keyword evidence="1" id="KW-0812">Transmembrane</keyword>
<feature type="transmembrane region" description="Helical" evidence="1">
    <location>
        <begin position="38"/>
        <end position="58"/>
    </location>
</feature>
<evidence type="ECO:0000313" key="3">
    <source>
        <dbReference type="EMBL" id="CAG5069348.1"/>
    </source>
</evidence>
<feature type="domain" description="Peptidase M56" evidence="2">
    <location>
        <begin position="40"/>
        <end position="263"/>
    </location>
</feature>
<accession>A0ABN7RCY1</accession>
<feature type="transmembrane region" description="Helical" evidence="1">
    <location>
        <begin position="7"/>
        <end position="26"/>
    </location>
</feature>
<dbReference type="Proteomes" id="UP000679725">
    <property type="component" value="Unassembled WGS sequence"/>
</dbReference>
<sequence>MSPVLDYLIKLSVSLAFTSLFYQLFLRRLTFYNWNRLYLLKFSALSFLVPFIDINHTIETISHADSTAMFSAVPTISQIQPQVTVSQAGTPQAQFGMESWILVVLAIGSGIMLLRMLFHWYSFRRIVRKAELVSEDDIKIYHVKRNISPFSFGRSIFYNPEMHGEDELKDIILHEYIHVRQRHTLDVIWAEILCVLNWYNPFAWMIRHAIRQNLEYIADDQVLQNEVDPRDYQYLLLKVAGVPEFRIANRFNFSSLKERIIMMNKKRTPRFFLISFLFAMPLLVVLLLFFRNDIAKEKEQDPFVVFWENGGPQIYQKNIYIAGLLLEQKTGKPLANVPLNISFEDEIVKTIRTDADGYYYESLPVRKPTGKIDHKKHIYPSYNYSLSYDGDGYNPFIRTETPVFDSLFFGGFGVTFQKPNAKDALGRTDMYGVDKREFFINYKGSDNDEKAAVKEYLLTHLPPLLAEHKLKMDFLAQVRFPKNVINKFKNGYFDRKKELMGYEGETKLLLDGKPATHQEINDAFANYPYELSEDKVRKNWARLGVCKEISYLTFDLYKSPPPAAILSGNVEWVDISDFDLAKLTETPYFLDGFRQTSAAGSNLMPAKKDILRVALFKGRLARYYDPKCEKIWWVETRPENEVFERPDLALVR</sequence>
<dbReference type="Pfam" id="PF05569">
    <property type="entry name" value="Peptidase_M56"/>
    <property type="match status" value="1"/>
</dbReference>
<dbReference type="EMBL" id="CAJRAU010000002">
    <property type="protein sequence ID" value="CAG5069348.1"/>
    <property type="molecule type" value="Genomic_DNA"/>
</dbReference>
<keyword evidence="1" id="KW-1133">Transmembrane helix</keyword>
<evidence type="ECO:0000259" key="2">
    <source>
        <dbReference type="Pfam" id="PF05569"/>
    </source>
</evidence>
<keyword evidence="1" id="KW-0472">Membrane</keyword>
<dbReference type="InterPro" id="IPR008756">
    <property type="entry name" value="Peptidase_M56"/>
</dbReference>
<dbReference type="PANTHER" id="PTHR34978">
    <property type="entry name" value="POSSIBLE SENSOR-TRANSDUCER PROTEIN BLAR"/>
    <property type="match status" value="1"/>
</dbReference>
<name>A0ABN7RCY1_9BACT</name>
<evidence type="ECO:0000256" key="1">
    <source>
        <dbReference type="SAM" id="Phobius"/>
    </source>
</evidence>
<feature type="transmembrane region" description="Helical" evidence="1">
    <location>
        <begin position="271"/>
        <end position="290"/>
    </location>
</feature>
<protein>
    <recommendedName>
        <fullName evidence="2">Peptidase M56 domain-containing protein</fullName>
    </recommendedName>
</protein>
<dbReference type="InterPro" id="IPR052173">
    <property type="entry name" value="Beta-lactam_resp_regulator"/>
</dbReference>
<dbReference type="CDD" id="cd07341">
    <property type="entry name" value="M56_BlaR1_MecR1_like"/>
    <property type="match status" value="1"/>
</dbReference>
<organism evidence="3 4">
    <name type="scientific">Dyadobacter linearis</name>
    <dbReference type="NCBI Taxonomy" id="2823330"/>
    <lineage>
        <taxon>Bacteria</taxon>
        <taxon>Pseudomonadati</taxon>
        <taxon>Bacteroidota</taxon>
        <taxon>Cytophagia</taxon>
        <taxon>Cytophagales</taxon>
        <taxon>Spirosomataceae</taxon>
        <taxon>Dyadobacter</taxon>
    </lineage>
</organism>
<dbReference type="RefSeq" id="WP_215233429.1">
    <property type="nucleotide sequence ID" value="NZ_CAJRAU010000002.1"/>
</dbReference>
<evidence type="ECO:0000313" key="4">
    <source>
        <dbReference type="Proteomes" id="UP000679725"/>
    </source>
</evidence>
<feature type="transmembrane region" description="Helical" evidence="1">
    <location>
        <begin position="100"/>
        <end position="118"/>
    </location>
</feature>
<gene>
    <name evidence="3" type="ORF">DYBT9623_02084</name>
</gene>
<dbReference type="PANTHER" id="PTHR34978:SF3">
    <property type="entry name" value="SLR0241 PROTEIN"/>
    <property type="match status" value="1"/>
</dbReference>
<reference evidence="3 4" key="1">
    <citation type="submission" date="2021-04" db="EMBL/GenBank/DDBJ databases">
        <authorList>
            <person name="Rodrigo-Torres L."/>
            <person name="Arahal R. D."/>
            <person name="Lucena T."/>
        </authorList>
    </citation>
    <scope>NUCLEOTIDE SEQUENCE [LARGE SCALE GENOMIC DNA]</scope>
    <source>
        <strain evidence="3 4">CECT 9623</strain>
    </source>
</reference>
<proteinExistence type="predicted"/>
<keyword evidence="4" id="KW-1185">Reference proteome</keyword>
<comment type="caution">
    <text evidence="3">The sequence shown here is derived from an EMBL/GenBank/DDBJ whole genome shotgun (WGS) entry which is preliminary data.</text>
</comment>